<dbReference type="GO" id="GO:0003677">
    <property type="term" value="F:DNA binding"/>
    <property type="evidence" value="ECO:0007669"/>
    <property type="project" value="UniProtKB-UniRule"/>
</dbReference>
<dbReference type="Pfam" id="PF24846">
    <property type="entry name" value="PolC_DP2_cat"/>
    <property type="match status" value="1"/>
</dbReference>
<comment type="function">
    <text evidence="12 14">Possesses two activities: a DNA synthesis (polymerase) and an exonucleolytic activity that degrades single-stranded DNA in the 3'- to 5'-direction. Has a template-primer preference which is characteristic of a replicative DNA polymerase.</text>
</comment>
<dbReference type="InterPro" id="IPR056171">
    <property type="entry name" value="PolC_DP2_central_dom"/>
</dbReference>
<evidence type="ECO:0000313" key="19">
    <source>
        <dbReference type="Proteomes" id="UP001303587"/>
    </source>
</evidence>
<dbReference type="Pfam" id="PF24844">
    <property type="entry name" value="PolC_DP2_central"/>
    <property type="match status" value="1"/>
</dbReference>
<name>A0AA96VCR7_9EURY</name>
<sequence length="1222" mass="136658">MEKKLAVSDDMADYFSRLESKLFLEIEIADKARSNGEDPHPHAEIPLAKDLADRVENLIGVSGVAVRLREIELEGKNREESALLIGKEIAEGKVGKFRDKQEAVDAAIRVSMAVLTEGVVAAPIEGIAEVKIDKNNDGTEYLRIYYSGPIRSAGGTAQALSVLVGDYVRRSIGLDRFKPRKELVERYAEEIRIYKRTASLQYSPTDDEIRLIVENCPVCVDGDATEDAEVEGYRNLPEIPGNRVRGGMALVVAEGMILKAPKVKKHVDALGMDGWEFLDKLIAGSKSGDDDKDKADAGKVETIKPGQVTKKIKPKDKYLQDLIAGRPLFSHPSRPGGFRLRYGRARNTSFAAAGISPASMSLLGDFITNGTQLKVERPGKAAGMAAVDSLEGPTVRLKCGDVFRVDDAETAEKIKPELDHLIDLGEILFNFGDFLENNHPLTPSPYVFEWWIYDYEDGYRVEADKKIKGEPTDFDFEKFPNPQTENESSPYLEILDRLLNLSAEDAVLLTKYGIPLHPRYDYLWHDLSLDDFFRLAAFVSETGKLAEYNPPALDFAGTASFGELLSDSRFAGKVCLTLPDEAAADCGIKSLLENILLPHIIRFVPEKTILIQDPVPFLCCLGLWKNGKIQPFDSAAATKIFEENGADTCLEAVNLLSGMIVKPRAPSRIGARMGRPEKSDMRKMSPAAQALFPIGDQGGKTRNIVDASEYRETMNSSTGQIKVKMGTRTCPRCGRETHKWRCGCGEYTTEKLFCPRCVIETTEDKCPKCEKPTTGVRIGTIEFRPIYKEAIERLGVRDNFDMIKGVKELMSRSRTPEPLEKGILRSLHDVYMFKDGTVRYDMSDIPLTHIRADELGITVDDLKKAGYKKDIYGNELTDPSQVVCLFVQDLVISNDCADYLVKTTQYIDDLLVRYYGVEPYYKCEKREDLIGVLVIGLAPHTSAGVLGRLIGFTSASVGFAHPYFHASKRRNCDGDEDCVMLLLDGLLNFSRAYLPDKRGGQMDAPLVLTIRIDPNEIDKEAHNIDMCARYPREFYLATENFKNPGEISKMMDLVSSRLKTNDQYENFMYTHPTTNIAKGPAYSAYKTLESMTDKMDAQLKLAEIIRAVDESDVAERVLKSHFLPDITGNLRAFSKQTFRCIKCEAKFRRPPLTGTCPKCNGGNVILTVHEGAVRKYVEVSKQVAEKYNVSVYTKERIDLLEKDIEDTFENHRIKKTQLSDFM</sequence>
<evidence type="ECO:0000256" key="7">
    <source>
        <dbReference type="ARBA" id="ARBA00022801"/>
    </source>
</evidence>
<dbReference type="NCBIfam" id="NF003103">
    <property type="entry name" value="PRK04023.1"/>
    <property type="match status" value="1"/>
</dbReference>
<dbReference type="InterPro" id="IPR004475">
    <property type="entry name" value="PolC_DP2"/>
</dbReference>
<evidence type="ECO:0000256" key="1">
    <source>
        <dbReference type="ARBA" id="ARBA00011053"/>
    </source>
</evidence>
<keyword evidence="4 14" id="KW-0548">Nucleotidyltransferase</keyword>
<keyword evidence="3 14" id="KW-0808">Transferase</keyword>
<evidence type="ECO:0000256" key="2">
    <source>
        <dbReference type="ARBA" id="ARBA00011315"/>
    </source>
</evidence>
<keyword evidence="19" id="KW-1185">Reference proteome</keyword>
<feature type="domain" description="DNA polymerase II large subunit DP2 N-terminal" evidence="15">
    <location>
        <begin position="13"/>
        <end position="283"/>
    </location>
</feature>
<keyword evidence="7 14" id="KW-0378">Hydrolase</keyword>
<dbReference type="GO" id="GO:0006308">
    <property type="term" value="P:DNA catabolic process"/>
    <property type="evidence" value="ECO:0007669"/>
    <property type="project" value="UniProtKB-UniRule"/>
</dbReference>
<organism evidence="18 19">
    <name type="scientific">Methanolapillus millepedarum</name>
    <dbReference type="NCBI Taxonomy" id="3028296"/>
    <lineage>
        <taxon>Archaea</taxon>
        <taxon>Methanobacteriati</taxon>
        <taxon>Methanobacteriota</taxon>
        <taxon>Stenosarchaea group</taxon>
        <taxon>Methanomicrobia</taxon>
        <taxon>Methanosarcinales</taxon>
        <taxon>Methanosarcinaceae</taxon>
        <taxon>Methanolapillus</taxon>
    </lineage>
</organism>
<accession>A0AA96VCR7</accession>
<dbReference type="InterPro" id="IPR016033">
    <property type="entry name" value="PolC_DP2_N"/>
</dbReference>
<proteinExistence type="inferred from homology"/>
<dbReference type="AlphaFoldDB" id="A0AA96VCR7"/>
<evidence type="ECO:0000256" key="13">
    <source>
        <dbReference type="ARBA" id="ARBA00049244"/>
    </source>
</evidence>
<comment type="subunit">
    <text evidence="2 14">Heterodimer of a large subunit and a small subunit.</text>
</comment>
<keyword evidence="10 14" id="KW-0238">DNA-binding</keyword>
<dbReference type="GeneID" id="89230495"/>
<dbReference type="Proteomes" id="UP001303587">
    <property type="component" value="Chromosome"/>
</dbReference>
<dbReference type="HAMAP" id="MF_00324">
    <property type="entry name" value="DNApol_II_L_arch"/>
    <property type="match status" value="1"/>
</dbReference>
<dbReference type="Pfam" id="PF03833">
    <property type="entry name" value="PolC_DP2_N"/>
    <property type="match status" value="1"/>
</dbReference>
<protein>
    <recommendedName>
        <fullName evidence="14">DNA polymerase II large subunit</fullName>
        <shortName evidence="14">Pol II</shortName>
        <ecNumber evidence="14">2.7.7.7</ecNumber>
    </recommendedName>
    <alternativeName>
        <fullName evidence="14">Exodeoxyribonuclease large subunit</fullName>
        <ecNumber evidence="14">3.1.11.1</ecNumber>
    </alternativeName>
</protein>
<evidence type="ECO:0000259" key="15">
    <source>
        <dbReference type="Pfam" id="PF03833"/>
    </source>
</evidence>
<dbReference type="NCBIfam" id="TIGR00354">
    <property type="entry name" value="polC"/>
    <property type="match status" value="1"/>
</dbReference>
<dbReference type="GO" id="GO:0006261">
    <property type="term" value="P:DNA-templated DNA replication"/>
    <property type="evidence" value="ECO:0007669"/>
    <property type="project" value="UniProtKB-UniRule"/>
</dbReference>
<evidence type="ECO:0000256" key="4">
    <source>
        <dbReference type="ARBA" id="ARBA00022695"/>
    </source>
</evidence>
<dbReference type="EC" id="3.1.11.1" evidence="14"/>
<keyword evidence="5 14" id="KW-0235">DNA replication</keyword>
<feature type="domain" description="DNA polymerase II large subunit DP2 catalytic" evidence="17">
    <location>
        <begin position="799"/>
        <end position="1094"/>
    </location>
</feature>
<evidence type="ECO:0000256" key="8">
    <source>
        <dbReference type="ARBA" id="ARBA00022839"/>
    </source>
</evidence>
<evidence type="ECO:0000256" key="11">
    <source>
        <dbReference type="ARBA" id="ARBA00023268"/>
    </source>
</evidence>
<keyword evidence="11 14" id="KW-0511">Multifunctional enzyme</keyword>
<evidence type="ECO:0000259" key="16">
    <source>
        <dbReference type="Pfam" id="PF24844"/>
    </source>
</evidence>
<dbReference type="PANTHER" id="PTHR42210">
    <property type="entry name" value="DNA POLYMERASE II LARGE SUBUNIT"/>
    <property type="match status" value="1"/>
</dbReference>
<dbReference type="EC" id="2.7.7.7" evidence="14"/>
<dbReference type="InterPro" id="IPR056172">
    <property type="entry name" value="PolC_DP2_cat_dom"/>
</dbReference>
<feature type="domain" description="DNA polymerase II large subunit DP2 central" evidence="16">
    <location>
        <begin position="310"/>
        <end position="762"/>
    </location>
</feature>
<comment type="catalytic activity">
    <reaction evidence="14">
        <text>Exonucleolytic cleavage in the 3'- to 5'-direction to yield nucleoside 5'-phosphates.</text>
        <dbReference type="EC" id="3.1.11.1"/>
    </reaction>
</comment>
<evidence type="ECO:0000256" key="6">
    <source>
        <dbReference type="ARBA" id="ARBA00022722"/>
    </source>
</evidence>
<keyword evidence="6 14" id="KW-0540">Nuclease</keyword>
<keyword evidence="8 14" id="KW-0269">Exonuclease</keyword>
<evidence type="ECO:0000256" key="3">
    <source>
        <dbReference type="ARBA" id="ARBA00022679"/>
    </source>
</evidence>
<reference evidence="18 19" key="1">
    <citation type="submission" date="2023-07" db="EMBL/GenBank/DDBJ databases">
        <title>Closed genoem sequence of Methanosarcinaceae archaeon Ac7.</title>
        <authorList>
            <person name="Poehlein A."/>
            <person name="Protasov E."/>
            <person name="Platt K."/>
            <person name="Reeh H."/>
            <person name="Daniel R."/>
            <person name="Brune A."/>
        </authorList>
    </citation>
    <scope>NUCLEOTIDE SEQUENCE [LARGE SCALE GENOMIC DNA]</scope>
    <source>
        <strain evidence="18 19">Ac7</strain>
    </source>
</reference>
<evidence type="ECO:0000256" key="14">
    <source>
        <dbReference type="HAMAP-Rule" id="MF_00324"/>
    </source>
</evidence>
<dbReference type="RefSeq" id="WP_338102177.1">
    <property type="nucleotide sequence ID" value="NZ_CP131060.1"/>
</dbReference>
<evidence type="ECO:0000256" key="10">
    <source>
        <dbReference type="ARBA" id="ARBA00023125"/>
    </source>
</evidence>
<evidence type="ECO:0000256" key="12">
    <source>
        <dbReference type="ARBA" id="ARBA00025068"/>
    </source>
</evidence>
<dbReference type="GO" id="GO:0003887">
    <property type="term" value="F:DNA-directed DNA polymerase activity"/>
    <property type="evidence" value="ECO:0007669"/>
    <property type="project" value="UniProtKB-UniRule"/>
</dbReference>
<evidence type="ECO:0000259" key="17">
    <source>
        <dbReference type="Pfam" id="PF24846"/>
    </source>
</evidence>
<evidence type="ECO:0000313" key="18">
    <source>
        <dbReference type="EMBL" id="WNY25831.1"/>
    </source>
</evidence>
<evidence type="ECO:0000256" key="5">
    <source>
        <dbReference type="ARBA" id="ARBA00022705"/>
    </source>
</evidence>
<dbReference type="GO" id="GO:0008310">
    <property type="term" value="F:single-stranded DNA 3'-5' DNA exonuclease activity"/>
    <property type="evidence" value="ECO:0007669"/>
    <property type="project" value="UniProtKB-EC"/>
</dbReference>
<comment type="catalytic activity">
    <reaction evidence="13 14">
        <text>DNA(n) + a 2'-deoxyribonucleoside 5'-triphosphate = DNA(n+1) + diphosphate</text>
        <dbReference type="Rhea" id="RHEA:22508"/>
        <dbReference type="Rhea" id="RHEA-COMP:17339"/>
        <dbReference type="Rhea" id="RHEA-COMP:17340"/>
        <dbReference type="ChEBI" id="CHEBI:33019"/>
        <dbReference type="ChEBI" id="CHEBI:61560"/>
        <dbReference type="ChEBI" id="CHEBI:173112"/>
        <dbReference type="EC" id="2.7.7.7"/>
    </reaction>
</comment>
<keyword evidence="9 14" id="KW-0239">DNA-directed DNA polymerase</keyword>
<dbReference type="PIRSF" id="PIRSF016275">
    <property type="entry name" value="PolC_DP2"/>
    <property type="match status" value="1"/>
</dbReference>
<dbReference type="PANTHER" id="PTHR42210:SF1">
    <property type="entry name" value="DNA POLYMERASE II LARGE SUBUNIT"/>
    <property type="match status" value="1"/>
</dbReference>
<gene>
    <name evidence="14" type="primary">polC</name>
    <name evidence="18" type="ORF">MsAc7_13950</name>
</gene>
<comment type="similarity">
    <text evidence="1 14">Belongs to the archaeal DNA polymerase II family.</text>
</comment>
<evidence type="ECO:0000256" key="9">
    <source>
        <dbReference type="ARBA" id="ARBA00022932"/>
    </source>
</evidence>
<dbReference type="EMBL" id="CP131060">
    <property type="protein sequence ID" value="WNY25831.1"/>
    <property type="molecule type" value="Genomic_DNA"/>
</dbReference>